<dbReference type="Proteomes" id="UP001165122">
    <property type="component" value="Unassembled WGS sequence"/>
</dbReference>
<keyword evidence="4" id="KW-1185">Reference proteome</keyword>
<feature type="transmembrane region" description="Helical" evidence="2">
    <location>
        <begin position="327"/>
        <end position="348"/>
    </location>
</feature>
<sequence length="541" mass="60720">MLSQTTPIPSSNVPFRAASSPNIGSREYCGLEKEEGGREKNKRHSMSAKSHPSSKVHPAFLRVNTAATALKDSFYSNLANASLAAGAILSVADLAFDLAMVKEYMENNKIGYAKATIVTISLNLILQLFFVYVQYHNAGVVVMLKEALFVITFTKPGVDAYRVVNGTKQRANTLVDPHNEMVLIRVLELLVECIPSTIIQAMALVSEHYSTLSALSLVSSLCTVAFISACISIEKDVSEKSRAESPNFYGLTPLESRSRTIGICICAFFISFFQLSAKAIACALCSVEGSTVLAVYIGAEVAIMFIYKIASGNFMYWWSLSSRRLRLLASVILRFAMKIIMDFTGMMFCRHPLEMGGAFYSLNIAFTPVVCLFLGSRYVAFTSDKERVEKADLQFVWKPSEVYGAIGLLIILQFFTFLLFVDLMMPSYKSTFMNFQSGSEFCIESFRFAKKDFAKVKIFSKHRSLWIEYENELKKWLNENLVVWVENEPEWFDDHKRAIIPEDLVDDKELLLKIKGKKVEKIQALRRNSVGLVEMVERVGG</sequence>
<feature type="transmembrane region" description="Helical" evidence="2">
    <location>
        <begin position="78"/>
        <end position="100"/>
    </location>
</feature>
<evidence type="ECO:0000256" key="1">
    <source>
        <dbReference type="SAM" id="MobiDB-lite"/>
    </source>
</evidence>
<feature type="transmembrane region" description="Helical" evidence="2">
    <location>
        <begin position="360"/>
        <end position="381"/>
    </location>
</feature>
<dbReference type="EMBL" id="BRXW01000549">
    <property type="protein sequence ID" value="GMH65238.1"/>
    <property type="molecule type" value="Genomic_DNA"/>
</dbReference>
<evidence type="ECO:0000256" key="2">
    <source>
        <dbReference type="SAM" id="Phobius"/>
    </source>
</evidence>
<dbReference type="AlphaFoldDB" id="A0A9W7E4B0"/>
<feature type="transmembrane region" description="Helical" evidence="2">
    <location>
        <begin position="112"/>
        <end position="135"/>
    </location>
</feature>
<keyword evidence="2" id="KW-0472">Membrane</keyword>
<proteinExistence type="predicted"/>
<reference evidence="4" key="1">
    <citation type="journal article" date="2023" name="Commun. Biol.">
        <title>Genome analysis of Parmales, the sister group of diatoms, reveals the evolutionary specialization of diatoms from phago-mixotrophs to photoautotrophs.</title>
        <authorList>
            <person name="Ban H."/>
            <person name="Sato S."/>
            <person name="Yoshikawa S."/>
            <person name="Yamada K."/>
            <person name="Nakamura Y."/>
            <person name="Ichinomiya M."/>
            <person name="Sato N."/>
            <person name="Blanc-Mathieu R."/>
            <person name="Endo H."/>
            <person name="Kuwata A."/>
            <person name="Ogata H."/>
        </authorList>
    </citation>
    <scope>NUCLEOTIDE SEQUENCE [LARGE SCALE GENOMIC DNA]</scope>
    <source>
        <strain evidence="4">NIES 3700</strain>
    </source>
</reference>
<accession>A0A9W7E4B0</accession>
<organism evidence="3 4">
    <name type="scientific">Triparma laevis f. longispina</name>
    <dbReference type="NCBI Taxonomy" id="1714387"/>
    <lineage>
        <taxon>Eukaryota</taxon>
        <taxon>Sar</taxon>
        <taxon>Stramenopiles</taxon>
        <taxon>Ochrophyta</taxon>
        <taxon>Bolidophyceae</taxon>
        <taxon>Parmales</taxon>
        <taxon>Triparmaceae</taxon>
        <taxon>Triparma</taxon>
    </lineage>
</organism>
<evidence type="ECO:0000313" key="3">
    <source>
        <dbReference type="EMBL" id="GMH65238.1"/>
    </source>
</evidence>
<keyword evidence="2" id="KW-0812">Transmembrane</keyword>
<gene>
    <name evidence="3" type="ORF">TrLO_g5240</name>
</gene>
<comment type="caution">
    <text evidence="3">The sequence shown here is derived from an EMBL/GenBank/DDBJ whole genome shotgun (WGS) entry which is preliminary data.</text>
</comment>
<feature type="region of interest" description="Disordered" evidence="1">
    <location>
        <begin position="33"/>
        <end position="55"/>
    </location>
</feature>
<protein>
    <submittedName>
        <fullName evidence="3">Uncharacterized protein</fullName>
    </submittedName>
</protein>
<name>A0A9W7E4B0_9STRA</name>
<feature type="transmembrane region" description="Helical" evidence="2">
    <location>
        <begin position="293"/>
        <end position="315"/>
    </location>
</feature>
<dbReference type="OrthoDB" id="10425966at2759"/>
<feature type="transmembrane region" description="Helical" evidence="2">
    <location>
        <begin position="402"/>
        <end position="425"/>
    </location>
</feature>
<keyword evidence="2" id="KW-1133">Transmembrane helix</keyword>
<feature type="transmembrane region" description="Helical" evidence="2">
    <location>
        <begin position="261"/>
        <end position="281"/>
    </location>
</feature>
<evidence type="ECO:0000313" key="4">
    <source>
        <dbReference type="Proteomes" id="UP001165122"/>
    </source>
</evidence>